<evidence type="ECO:0000313" key="2">
    <source>
        <dbReference type="EMBL" id="KAK3228729.1"/>
    </source>
</evidence>
<sequence length="137" mass="14990">MVLNLSHNRAWLDQYDNRSENDLAVPTASPMNIKREEKMLRGRGPASAGGVGGGDWFSSGSGGGNEQSPPVLATNYLSGDGFRLRQRNNFLKFSRSLEHNNFSDDHGGRFFSSEPPSSLRSIKTDLAISIAMDLSSR</sequence>
<evidence type="ECO:0000256" key="1">
    <source>
        <dbReference type="SAM" id="MobiDB-lite"/>
    </source>
</evidence>
<organism evidence="2 3">
    <name type="scientific">Dipteronia sinensis</name>
    <dbReference type="NCBI Taxonomy" id="43782"/>
    <lineage>
        <taxon>Eukaryota</taxon>
        <taxon>Viridiplantae</taxon>
        <taxon>Streptophyta</taxon>
        <taxon>Embryophyta</taxon>
        <taxon>Tracheophyta</taxon>
        <taxon>Spermatophyta</taxon>
        <taxon>Magnoliopsida</taxon>
        <taxon>eudicotyledons</taxon>
        <taxon>Gunneridae</taxon>
        <taxon>Pentapetalae</taxon>
        <taxon>rosids</taxon>
        <taxon>malvids</taxon>
        <taxon>Sapindales</taxon>
        <taxon>Sapindaceae</taxon>
        <taxon>Hippocastanoideae</taxon>
        <taxon>Acereae</taxon>
        <taxon>Dipteronia</taxon>
    </lineage>
</organism>
<dbReference type="EMBL" id="JANJYJ010000001">
    <property type="protein sequence ID" value="KAK3228729.1"/>
    <property type="molecule type" value="Genomic_DNA"/>
</dbReference>
<accession>A0AAE0EHY2</accession>
<feature type="compositionally biased region" description="Gly residues" evidence="1">
    <location>
        <begin position="47"/>
        <end position="65"/>
    </location>
</feature>
<proteinExistence type="predicted"/>
<name>A0AAE0EHY2_9ROSI</name>
<evidence type="ECO:0000313" key="3">
    <source>
        <dbReference type="Proteomes" id="UP001281410"/>
    </source>
</evidence>
<gene>
    <name evidence="2" type="ORF">Dsin_000610</name>
</gene>
<dbReference type="Proteomes" id="UP001281410">
    <property type="component" value="Unassembled WGS sequence"/>
</dbReference>
<reference evidence="2" key="1">
    <citation type="journal article" date="2023" name="Plant J.">
        <title>Genome sequences and population genomics provide insights into the demographic history, inbreeding, and mutation load of two 'living fossil' tree species of Dipteronia.</title>
        <authorList>
            <person name="Feng Y."/>
            <person name="Comes H.P."/>
            <person name="Chen J."/>
            <person name="Zhu S."/>
            <person name="Lu R."/>
            <person name="Zhang X."/>
            <person name="Li P."/>
            <person name="Qiu J."/>
            <person name="Olsen K.M."/>
            <person name="Qiu Y."/>
        </authorList>
    </citation>
    <scope>NUCLEOTIDE SEQUENCE</scope>
    <source>
        <strain evidence="2">NBL</strain>
    </source>
</reference>
<comment type="caution">
    <text evidence="2">The sequence shown here is derived from an EMBL/GenBank/DDBJ whole genome shotgun (WGS) entry which is preliminary data.</text>
</comment>
<feature type="region of interest" description="Disordered" evidence="1">
    <location>
        <begin position="40"/>
        <end position="71"/>
    </location>
</feature>
<keyword evidence="3" id="KW-1185">Reference proteome</keyword>
<protein>
    <submittedName>
        <fullName evidence="2">Uncharacterized protein</fullName>
    </submittedName>
</protein>
<dbReference type="AlphaFoldDB" id="A0AAE0EHY2"/>